<evidence type="ECO:0000256" key="6">
    <source>
        <dbReference type="SAM" id="SignalP"/>
    </source>
</evidence>
<reference evidence="7" key="2">
    <citation type="submission" date="2021-04" db="EMBL/GenBank/DDBJ databases">
        <authorList>
            <person name="Gilroy R."/>
        </authorList>
    </citation>
    <scope>NUCLEOTIDE SEQUENCE</scope>
    <source>
        <strain evidence="7">1282</strain>
    </source>
</reference>
<proteinExistence type="inferred from homology"/>
<dbReference type="PANTHER" id="PTHR43649">
    <property type="entry name" value="ARABINOSE-BINDING PROTEIN-RELATED"/>
    <property type="match status" value="1"/>
</dbReference>
<evidence type="ECO:0000256" key="3">
    <source>
        <dbReference type="ARBA" id="ARBA00022448"/>
    </source>
</evidence>
<dbReference type="SUPFAM" id="SSF53850">
    <property type="entry name" value="Periplasmic binding protein-like II"/>
    <property type="match status" value="1"/>
</dbReference>
<dbReference type="Proteomes" id="UP000823915">
    <property type="component" value="Unassembled WGS sequence"/>
</dbReference>
<dbReference type="PANTHER" id="PTHR43649:SF31">
    <property type="entry name" value="SN-GLYCEROL-3-PHOSPHATE-BINDING PERIPLASMIC PROTEIN UGPB"/>
    <property type="match status" value="1"/>
</dbReference>
<evidence type="ECO:0000256" key="1">
    <source>
        <dbReference type="ARBA" id="ARBA00004196"/>
    </source>
</evidence>
<keyword evidence="3" id="KW-0813">Transport</keyword>
<comment type="subcellular location">
    <subcellularLocation>
        <location evidence="1">Cell envelope</location>
    </subcellularLocation>
</comment>
<dbReference type="InterPro" id="IPR050490">
    <property type="entry name" value="Bact_solute-bd_prot1"/>
</dbReference>
<feature type="signal peptide" evidence="6">
    <location>
        <begin position="1"/>
        <end position="23"/>
    </location>
</feature>
<gene>
    <name evidence="7" type="ORF">H9838_00320</name>
</gene>
<evidence type="ECO:0000256" key="4">
    <source>
        <dbReference type="ARBA" id="ARBA00022729"/>
    </source>
</evidence>
<dbReference type="AlphaFoldDB" id="A0A9D2C0P2"/>
<evidence type="ECO:0000313" key="8">
    <source>
        <dbReference type="Proteomes" id="UP000823915"/>
    </source>
</evidence>
<organism evidence="7 8">
    <name type="scientific">Candidatus Acutalibacter pullistercoris</name>
    <dbReference type="NCBI Taxonomy" id="2838418"/>
    <lineage>
        <taxon>Bacteria</taxon>
        <taxon>Bacillati</taxon>
        <taxon>Bacillota</taxon>
        <taxon>Clostridia</taxon>
        <taxon>Eubacteriales</taxon>
        <taxon>Acutalibacteraceae</taxon>
        <taxon>Acutalibacter</taxon>
    </lineage>
</organism>
<accession>A0A9D2C0P2</accession>
<evidence type="ECO:0000256" key="5">
    <source>
        <dbReference type="SAM" id="MobiDB-lite"/>
    </source>
</evidence>
<name>A0A9D2C0P2_9FIRM</name>
<feature type="region of interest" description="Disordered" evidence="5">
    <location>
        <begin position="32"/>
        <end position="67"/>
    </location>
</feature>
<comment type="caution">
    <text evidence="7">The sequence shown here is derived from an EMBL/GenBank/DDBJ whole genome shotgun (WGS) entry which is preliminary data.</text>
</comment>
<dbReference type="Gene3D" id="3.40.190.10">
    <property type="entry name" value="Periplasmic binding protein-like II"/>
    <property type="match status" value="1"/>
</dbReference>
<comment type="similarity">
    <text evidence="2">Belongs to the bacterial solute-binding protein 1 family.</text>
</comment>
<dbReference type="InterPro" id="IPR006059">
    <property type="entry name" value="SBP"/>
</dbReference>
<evidence type="ECO:0000256" key="2">
    <source>
        <dbReference type="ARBA" id="ARBA00008520"/>
    </source>
</evidence>
<dbReference type="PROSITE" id="PS51257">
    <property type="entry name" value="PROKAR_LIPOPROTEIN"/>
    <property type="match status" value="1"/>
</dbReference>
<dbReference type="Pfam" id="PF01547">
    <property type="entry name" value="SBP_bac_1"/>
    <property type="match status" value="1"/>
</dbReference>
<feature type="compositionally biased region" description="Low complexity" evidence="5">
    <location>
        <begin position="32"/>
        <end position="61"/>
    </location>
</feature>
<dbReference type="EMBL" id="DXDU01000007">
    <property type="protein sequence ID" value="HIY25602.1"/>
    <property type="molecule type" value="Genomic_DNA"/>
</dbReference>
<evidence type="ECO:0000313" key="7">
    <source>
        <dbReference type="EMBL" id="HIY25602.1"/>
    </source>
</evidence>
<sequence length="518" mass="56818">MKKKLLALMLAACLLLGCFGCQSEQDEIYSQAMGEASGASGEEAEAGGESSGAAPQESAAPTEPPFEVDTSLSGELTVLDCFRNSNPGALTALECLAQEFMERHPNVTVTVEYFAENYGVEEMEEIKERYSSQVRAELVSGEADYVLFAPQQGLNLTQLSESGVLLDLREYWDNDPDIAPEEYFTTVLDAVSVDGKLTALPLSFALNGVFLNRAVLEELGVDPEGISSVTCQQLLDWQEQAGDPDLQVTFGGWTQEEFFGVEAPAYLDLENKTASFDSPEFVEFLTRTGSLEEADTGLDLTSRSMWQSEDLVNALLTCQATGEDFPVQNLPYADLYLESGHPGVACLSGIFPASMAYYSEPLEYLAGPYPFVDSQGRLAVTSKEDLAVPSSIADPDLAWEFVKYCVGERDSMKLSNQEMYTTNFPLNKGNFQNLLEVYKEGGGYQYEYGSLLGFDPGQLDSAAALEKLEEFLALPLLNGKLYSLDAGEYLEEFYQKGLTTPEECAEKIQGRAEIWLNE</sequence>
<keyword evidence="4 6" id="KW-0732">Signal</keyword>
<reference evidence="7" key="1">
    <citation type="journal article" date="2021" name="PeerJ">
        <title>Extensive microbial diversity within the chicken gut microbiome revealed by metagenomics and culture.</title>
        <authorList>
            <person name="Gilroy R."/>
            <person name="Ravi A."/>
            <person name="Getino M."/>
            <person name="Pursley I."/>
            <person name="Horton D.L."/>
            <person name="Alikhan N.F."/>
            <person name="Baker D."/>
            <person name="Gharbi K."/>
            <person name="Hall N."/>
            <person name="Watson M."/>
            <person name="Adriaenssens E.M."/>
            <person name="Foster-Nyarko E."/>
            <person name="Jarju S."/>
            <person name="Secka A."/>
            <person name="Antonio M."/>
            <person name="Oren A."/>
            <person name="Chaudhuri R.R."/>
            <person name="La Ragione R."/>
            <person name="Hildebrand F."/>
            <person name="Pallen M.J."/>
        </authorList>
    </citation>
    <scope>NUCLEOTIDE SEQUENCE</scope>
    <source>
        <strain evidence="7">1282</strain>
    </source>
</reference>
<dbReference type="GO" id="GO:0030313">
    <property type="term" value="C:cell envelope"/>
    <property type="evidence" value="ECO:0007669"/>
    <property type="project" value="UniProtKB-SubCell"/>
</dbReference>
<feature type="chain" id="PRO_5039149829" evidence="6">
    <location>
        <begin position="24"/>
        <end position="518"/>
    </location>
</feature>
<protein>
    <submittedName>
        <fullName evidence="7">Extracellular solute-binding protein</fullName>
    </submittedName>
</protein>